<organism evidence="1 2">
    <name type="scientific">Morus notabilis</name>
    <dbReference type="NCBI Taxonomy" id="981085"/>
    <lineage>
        <taxon>Eukaryota</taxon>
        <taxon>Viridiplantae</taxon>
        <taxon>Streptophyta</taxon>
        <taxon>Embryophyta</taxon>
        <taxon>Tracheophyta</taxon>
        <taxon>Spermatophyta</taxon>
        <taxon>Magnoliopsida</taxon>
        <taxon>eudicotyledons</taxon>
        <taxon>Gunneridae</taxon>
        <taxon>Pentapetalae</taxon>
        <taxon>rosids</taxon>
        <taxon>fabids</taxon>
        <taxon>Rosales</taxon>
        <taxon>Moraceae</taxon>
        <taxon>Moreae</taxon>
        <taxon>Morus</taxon>
    </lineage>
</organism>
<evidence type="ECO:0000313" key="2">
    <source>
        <dbReference type="Proteomes" id="UP000030645"/>
    </source>
</evidence>
<accession>W9S815</accession>
<sequence>MVVVASMICGCNARELVDVGVNFNGTGFGACFEVGGAVGADPVLLVTLNLRAGADGRMATCAQGWRQPSTTRCDKSPVARTTIAMSI</sequence>
<reference evidence="2" key="1">
    <citation type="submission" date="2013-01" db="EMBL/GenBank/DDBJ databases">
        <title>Draft Genome Sequence of a Mulberry Tree, Morus notabilis C.K. Schneid.</title>
        <authorList>
            <person name="He N."/>
            <person name="Zhao S."/>
        </authorList>
    </citation>
    <scope>NUCLEOTIDE SEQUENCE</scope>
</reference>
<evidence type="ECO:0000313" key="1">
    <source>
        <dbReference type="EMBL" id="EXC30995.1"/>
    </source>
</evidence>
<gene>
    <name evidence="1" type="ORF">L484_021295</name>
</gene>
<dbReference type="Proteomes" id="UP000030645">
    <property type="component" value="Unassembled WGS sequence"/>
</dbReference>
<protein>
    <submittedName>
        <fullName evidence="1">Uncharacterized protein</fullName>
    </submittedName>
</protein>
<dbReference type="AlphaFoldDB" id="W9S815"/>
<keyword evidence="2" id="KW-1185">Reference proteome</keyword>
<name>W9S815_9ROSA</name>
<proteinExistence type="predicted"/>
<dbReference type="EMBL" id="KE346220">
    <property type="protein sequence ID" value="EXC30995.1"/>
    <property type="molecule type" value="Genomic_DNA"/>
</dbReference>